<dbReference type="PANTHER" id="PTHR43720">
    <property type="entry name" value="2-AMINOMUCONIC SEMIALDEHYDE DEHYDROGENASE"/>
    <property type="match status" value="1"/>
</dbReference>
<dbReference type="PANTHER" id="PTHR43720:SF2">
    <property type="entry name" value="2-AMINOMUCONIC SEMIALDEHYDE DEHYDROGENASE"/>
    <property type="match status" value="1"/>
</dbReference>
<dbReference type="InterPro" id="IPR011985">
    <property type="entry name" value="DH_HpaE"/>
</dbReference>
<evidence type="ECO:0000256" key="3">
    <source>
        <dbReference type="ARBA" id="ARBA00023027"/>
    </source>
</evidence>
<dbReference type="Gene3D" id="3.40.605.10">
    <property type="entry name" value="Aldehyde Dehydrogenase, Chain A, domain 1"/>
    <property type="match status" value="1"/>
</dbReference>
<dbReference type="InterPro" id="IPR029510">
    <property type="entry name" value="Ald_DH_CS_GLU"/>
</dbReference>
<evidence type="ECO:0000256" key="2">
    <source>
        <dbReference type="ARBA" id="ARBA00023002"/>
    </source>
</evidence>
<comment type="similarity">
    <text evidence="1 5">Belongs to the aldehyde dehydrogenase family.</text>
</comment>
<dbReference type="NCBIfam" id="TIGR02299">
    <property type="entry name" value="HpaE"/>
    <property type="match status" value="1"/>
</dbReference>
<dbReference type="InterPro" id="IPR015590">
    <property type="entry name" value="Aldehyde_DH_dom"/>
</dbReference>
<keyword evidence="3" id="KW-0520">NAD</keyword>
<organism evidence="7 8">
    <name type="scientific">Thermus aquaticus (strain ATCC BAA-2747 / Y51MC23)</name>
    <dbReference type="NCBI Taxonomy" id="498848"/>
    <lineage>
        <taxon>Bacteria</taxon>
        <taxon>Thermotogati</taxon>
        <taxon>Deinococcota</taxon>
        <taxon>Deinococci</taxon>
        <taxon>Thermales</taxon>
        <taxon>Thermaceae</taxon>
        <taxon>Thermus</taxon>
    </lineage>
</organism>
<reference evidence="8" key="1">
    <citation type="journal article" date="2015" name="PLoS ONE">
        <title>Complete Genome Sequence of Thermus aquaticus Y51MC23.</title>
        <authorList>
            <person name="Brumm P.J."/>
            <person name="Monsma S."/>
            <person name="Keough B."/>
            <person name="Jasinovica S."/>
            <person name="Ferguson E."/>
            <person name="Schoenfeld T."/>
            <person name="Lodes M."/>
            <person name="Mead D.A."/>
        </authorList>
    </citation>
    <scope>NUCLEOTIDE SEQUENCE [LARGE SCALE GENOMIC DNA]</scope>
    <source>
        <strain evidence="8">BAA-2747 / Y51MC23</strain>
    </source>
</reference>
<dbReference type="SUPFAM" id="SSF53720">
    <property type="entry name" value="ALDH-like"/>
    <property type="match status" value="1"/>
</dbReference>
<dbReference type="RefSeq" id="WP_003045494.1">
    <property type="nucleotide sequence ID" value="NZ_CP010822.1"/>
</dbReference>
<dbReference type="PROSITE" id="PS00687">
    <property type="entry name" value="ALDEHYDE_DEHYDR_GLU"/>
    <property type="match status" value="1"/>
</dbReference>
<protein>
    <submittedName>
        <fullName evidence="7">5-carboxymethyl-2-hydroxymuconate semialdehyde dehydrogenase</fullName>
        <ecNumber evidence="7">1.2.1.60</ecNumber>
    </submittedName>
</protein>
<evidence type="ECO:0000256" key="5">
    <source>
        <dbReference type="RuleBase" id="RU003345"/>
    </source>
</evidence>
<feature type="domain" description="Aldehyde dehydrogenase" evidence="6">
    <location>
        <begin position="35"/>
        <end position="501"/>
    </location>
</feature>
<keyword evidence="8" id="KW-1185">Reference proteome</keyword>
<dbReference type="EC" id="1.2.1.60" evidence="7"/>
<feature type="active site" evidence="4">
    <location>
        <position position="271"/>
    </location>
</feature>
<dbReference type="GO" id="GO:0018480">
    <property type="term" value="F:5-carboxymethyl-2-hydroxymuconic-semialdehyde dehydrogenase activity"/>
    <property type="evidence" value="ECO:0007669"/>
    <property type="project" value="UniProtKB-EC"/>
</dbReference>
<evidence type="ECO:0000256" key="4">
    <source>
        <dbReference type="PROSITE-ProRule" id="PRU10007"/>
    </source>
</evidence>
<sequence length="517" mass="56935">MRYADRVAGIPWERIEEIRKRLGERPALHFIAGAFVPSESGETFPSLDPATNEVLGVAARGGEKEVDRAARAAHEAFARWSRTPARERKRYLLRIAELIEKHADELAVMECLDAGQALRIVRAQVARAAENFAFYAEYAEHAMEDRTYPVDRDWLYYALRVPAGPVGIITPWNAPLMLSTWRIAPALAFGDTVVLKPAEWSPFTASKLAEIVQEADLPPGVFNLVQGFGEEAGAALVAHPLVPLITLTGETETGKIVMKNAAQHLKRLSLELGGKSPALVFADADLERALDAVVFQIYSFNGERCTASSRLLVEEGIFEDFVGRVAERAARIRVGHPLDPETEVGPLIHPEHLRRVLGYIEAGKAEGARLLVGGERALTSYRGEDLSRGNYLKPTLFVGENGMKIAQEEIFGPVLVAIPFKDEEDGLKKANDTKYGLAAYVFTRDLERAHRLALELQAGMVYLNSHNVRHLPTPFGGVKASGDRREGGFYALDFYTDLKSVGLPLRPPHVPKFGQGG</sequence>
<dbReference type="Proteomes" id="UP000058660">
    <property type="component" value="Chromosome"/>
</dbReference>
<evidence type="ECO:0000259" key="6">
    <source>
        <dbReference type="Pfam" id="PF00171"/>
    </source>
</evidence>
<evidence type="ECO:0000313" key="8">
    <source>
        <dbReference type="Proteomes" id="UP000058660"/>
    </source>
</evidence>
<evidence type="ECO:0000313" key="7">
    <source>
        <dbReference type="EMBL" id="ALJ90851.1"/>
    </source>
</evidence>
<dbReference type="InterPro" id="IPR016163">
    <property type="entry name" value="Ald_DH_C"/>
</dbReference>
<dbReference type="InterPro" id="IPR016162">
    <property type="entry name" value="Ald_DH_N"/>
</dbReference>
<proteinExistence type="inferred from homology"/>
<dbReference type="Pfam" id="PF00171">
    <property type="entry name" value="Aldedh"/>
    <property type="match status" value="1"/>
</dbReference>
<gene>
    <name evidence="7" type="ORF">TO73_1003</name>
</gene>
<name>A0ABN4ILD6_THEA5</name>
<dbReference type="InterPro" id="IPR016161">
    <property type="entry name" value="Ald_DH/histidinol_DH"/>
</dbReference>
<accession>A0ABN4ILD6</accession>
<dbReference type="PROSITE" id="PS00070">
    <property type="entry name" value="ALDEHYDE_DEHYDR_CYS"/>
    <property type="match status" value="1"/>
</dbReference>
<keyword evidence="2 5" id="KW-0560">Oxidoreductase</keyword>
<dbReference type="CDD" id="cd07093">
    <property type="entry name" value="ALDH_F8_HMSADH"/>
    <property type="match status" value="1"/>
</dbReference>
<dbReference type="InterPro" id="IPR016160">
    <property type="entry name" value="Ald_DH_CS_CYS"/>
</dbReference>
<dbReference type="Gene3D" id="3.40.309.10">
    <property type="entry name" value="Aldehyde Dehydrogenase, Chain A, domain 2"/>
    <property type="match status" value="1"/>
</dbReference>
<dbReference type="EMBL" id="CP010822">
    <property type="protein sequence ID" value="ALJ90851.1"/>
    <property type="molecule type" value="Genomic_DNA"/>
</dbReference>
<evidence type="ECO:0000256" key="1">
    <source>
        <dbReference type="ARBA" id="ARBA00009986"/>
    </source>
</evidence>